<dbReference type="PANTHER" id="PTHR42924:SF3">
    <property type="entry name" value="POLYMERASE_HISTIDINOL PHOSPHATASE N-TERMINAL DOMAIN-CONTAINING PROTEIN"/>
    <property type="match status" value="1"/>
</dbReference>
<dbReference type="Pfam" id="PF02811">
    <property type="entry name" value="PHP"/>
    <property type="match status" value="1"/>
</dbReference>
<dbReference type="SUPFAM" id="SSF89550">
    <property type="entry name" value="PHP domain-like"/>
    <property type="match status" value="1"/>
</dbReference>
<reference evidence="2 3" key="1">
    <citation type="submission" date="2018-06" db="EMBL/GenBank/DDBJ databases">
        <title>Extensive metabolic versatility and redundancy in microbially diverse, dynamic hydrothermal sediments.</title>
        <authorList>
            <person name="Dombrowski N."/>
            <person name="Teske A."/>
            <person name="Baker B.J."/>
        </authorList>
    </citation>
    <scope>NUCLEOTIDE SEQUENCE [LARGE SCALE GENOMIC DNA]</scope>
    <source>
        <strain evidence="2">B66_G16</strain>
    </source>
</reference>
<name>A0A497EQY8_9CREN</name>
<dbReference type="Gene3D" id="3.20.20.140">
    <property type="entry name" value="Metal-dependent hydrolases"/>
    <property type="match status" value="1"/>
</dbReference>
<dbReference type="GO" id="GO:0016740">
    <property type="term" value="F:transferase activity"/>
    <property type="evidence" value="ECO:0007669"/>
    <property type="project" value="UniProtKB-KW"/>
</dbReference>
<dbReference type="SMART" id="SM00481">
    <property type="entry name" value="POLIIIAc"/>
    <property type="match status" value="1"/>
</dbReference>
<dbReference type="NCBIfam" id="NF038032">
    <property type="entry name" value="CehA_McbA_metalo"/>
    <property type="match status" value="1"/>
</dbReference>
<accession>A0A497EQY8</accession>
<dbReference type="Pfam" id="PF13263">
    <property type="entry name" value="PHP_C"/>
    <property type="match status" value="1"/>
</dbReference>
<comment type="caution">
    <text evidence="2">The sequence shown here is derived from an EMBL/GenBank/DDBJ whole genome shotgun (WGS) entry which is preliminary data.</text>
</comment>
<dbReference type="PANTHER" id="PTHR42924">
    <property type="entry name" value="EXONUCLEASE"/>
    <property type="match status" value="1"/>
</dbReference>
<dbReference type="AlphaFoldDB" id="A0A497EQY8"/>
<dbReference type="InterPro" id="IPR016195">
    <property type="entry name" value="Pol/histidinol_Pase-like"/>
</dbReference>
<feature type="domain" description="Polymerase/histidinol phosphatase N-terminal" evidence="1">
    <location>
        <begin position="6"/>
        <end position="74"/>
    </location>
</feature>
<dbReference type="GO" id="GO:0004534">
    <property type="term" value="F:5'-3' RNA exonuclease activity"/>
    <property type="evidence" value="ECO:0007669"/>
    <property type="project" value="TreeGrafter"/>
</dbReference>
<dbReference type="GO" id="GO:0035312">
    <property type="term" value="F:5'-3' DNA exonuclease activity"/>
    <property type="evidence" value="ECO:0007669"/>
    <property type="project" value="TreeGrafter"/>
</dbReference>
<protein>
    <submittedName>
        <fullName evidence="2">Phosphotransferase</fullName>
    </submittedName>
</protein>
<evidence type="ECO:0000313" key="2">
    <source>
        <dbReference type="EMBL" id="RLE49763.1"/>
    </source>
</evidence>
<dbReference type="EMBL" id="QMQV01000023">
    <property type="protein sequence ID" value="RLE49763.1"/>
    <property type="molecule type" value="Genomic_DNA"/>
</dbReference>
<organism evidence="2 3">
    <name type="scientific">Thermoproteota archaeon</name>
    <dbReference type="NCBI Taxonomy" id="2056631"/>
    <lineage>
        <taxon>Archaea</taxon>
        <taxon>Thermoproteota</taxon>
    </lineage>
</organism>
<evidence type="ECO:0000259" key="1">
    <source>
        <dbReference type="SMART" id="SM00481"/>
    </source>
</evidence>
<dbReference type="Proteomes" id="UP000278475">
    <property type="component" value="Unassembled WGS sequence"/>
</dbReference>
<evidence type="ECO:0000313" key="3">
    <source>
        <dbReference type="Proteomes" id="UP000278475"/>
    </source>
</evidence>
<proteinExistence type="predicted"/>
<dbReference type="InterPro" id="IPR003141">
    <property type="entry name" value="Pol/His_phosphatase_N"/>
</dbReference>
<dbReference type="InterPro" id="IPR004013">
    <property type="entry name" value="PHP_dom"/>
</dbReference>
<sequence>MELIEADLHIHSYWSKDALCNPKTILKKAKLKGLRVVAVTDHDTVKGGVEALRVSKSSHCEVLVIPGVEVKTDLGDVIALFVEEEVGRRSFYEVLDEVKSRGGIVVLPHPFRGHSMVEEMAKHVDAIEVLNARSSRKQNIMALELADKLSKPMLAGSDAHLSFEIGKARSLLRVDTLELESLRKAILRPINVRGRESTSLVHVLSTALRTLNALGLKRCLHGKLG</sequence>
<dbReference type="InterPro" id="IPR052018">
    <property type="entry name" value="PHP_domain"/>
</dbReference>
<dbReference type="CDD" id="cd07432">
    <property type="entry name" value="PHP_HisPPase"/>
    <property type="match status" value="1"/>
</dbReference>
<gene>
    <name evidence="2" type="ORF">DRJ31_03750</name>
</gene>